<dbReference type="InterPro" id="IPR052415">
    <property type="entry name" value="Diphthine_MTase"/>
</dbReference>
<dbReference type="Pfam" id="PF00400">
    <property type="entry name" value="WD40"/>
    <property type="match status" value="1"/>
</dbReference>
<evidence type="ECO:0000256" key="7">
    <source>
        <dbReference type="ARBA" id="ARBA00047551"/>
    </source>
</evidence>
<dbReference type="InterPro" id="IPR001680">
    <property type="entry name" value="WD40_rpt"/>
</dbReference>
<evidence type="ECO:0000313" key="9">
    <source>
        <dbReference type="EMBL" id="ORY49718.1"/>
    </source>
</evidence>
<dbReference type="GO" id="GO:0061685">
    <property type="term" value="F:diphthine methylesterase activity"/>
    <property type="evidence" value="ECO:0007669"/>
    <property type="project" value="UniProtKB-EC"/>
</dbReference>
<proteinExistence type="inferred from homology"/>
<dbReference type="GO" id="GO:0005737">
    <property type="term" value="C:cytoplasm"/>
    <property type="evidence" value="ECO:0007669"/>
    <property type="project" value="TreeGrafter"/>
</dbReference>
<evidence type="ECO:0000256" key="3">
    <source>
        <dbReference type="ARBA" id="ARBA00022737"/>
    </source>
</evidence>
<name>A0A1Y2CRQ8_9FUNG</name>
<evidence type="ECO:0000256" key="5">
    <source>
        <dbReference type="ARBA" id="ARBA00038092"/>
    </source>
</evidence>
<dbReference type="Proteomes" id="UP000193920">
    <property type="component" value="Unassembled WGS sequence"/>
</dbReference>
<comment type="caution">
    <text evidence="9">The sequence shown here is derived from an EMBL/GenBank/DDBJ whole genome shotgun (WGS) entry which is preliminary data.</text>
</comment>
<keyword evidence="2 8" id="KW-0853">WD repeat</keyword>
<dbReference type="PROSITE" id="PS50082">
    <property type="entry name" value="WD_REPEATS_2"/>
    <property type="match status" value="1"/>
</dbReference>
<evidence type="ECO:0000256" key="1">
    <source>
        <dbReference type="ARBA" id="ARBA00005156"/>
    </source>
</evidence>
<dbReference type="InterPro" id="IPR015943">
    <property type="entry name" value="WD40/YVTN_repeat-like_dom_sf"/>
</dbReference>
<dbReference type="OrthoDB" id="1930760at2759"/>
<comment type="pathway">
    <text evidence="1">Protein modification; peptidyl-diphthamide biosynthesis.</text>
</comment>
<dbReference type="Gene3D" id="2.130.10.10">
    <property type="entry name" value="YVTN repeat-like/Quinoprotein amine dehydrogenase"/>
    <property type="match status" value="1"/>
</dbReference>
<evidence type="ECO:0000256" key="4">
    <source>
        <dbReference type="ARBA" id="ARBA00022801"/>
    </source>
</evidence>
<dbReference type="EMBL" id="MCOG01000099">
    <property type="protein sequence ID" value="ORY49718.1"/>
    <property type="molecule type" value="Genomic_DNA"/>
</dbReference>
<comment type="catalytic activity">
    <reaction evidence="7">
        <text>diphthine methyl ester-[translation elongation factor 2] + H2O = diphthine-[translation elongation factor 2] + methanol + H(+)</text>
        <dbReference type="Rhea" id="RHEA:42656"/>
        <dbReference type="Rhea" id="RHEA-COMP:10172"/>
        <dbReference type="Rhea" id="RHEA-COMP:10173"/>
        <dbReference type="ChEBI" id="CHEBI:15377"/>
        <dbReference type="ChEBI" id="CHEBI:15378"/>
        <dbReference type="ChEBI" id="CHEBI:17790"/>
        <dbReference type="ChEBI" id="CHEBI:79005"/>
        <dbReference type="ChEBI" id="CHEBI:82696"/>
        <dbReference type="EC" id="3.1.1.97"/>
    </reaction>
</comment>
<dbReference type="InterPro" id="IPR036322">
    <property type="entry name" value="WD40_repeat_dom_sf"/>
</dbReference>
<dbReference type="AlphaFoldDB" id="A0A1Y2CRQ8"/>
<dbReference type="SMART" id="SM00320">
    <property type="entry name" value="WD40"/>
    <property type="match status" value="4"/>
</dbReference>
<dbReference type="EC" id="3.1.1.97" evidence="6"/>
<reference evidence="9 10" key="1">
    <citation type="submission" date="2016-08" db="EMBL/GenBank/DDBJ databases">
        <title>A Parts List for Fungal Cellulosomes Revealed by Comparative Genomics.</title>
        <authorList>
            <consortium name="DOE Joint Genome Institute"/>
            <person name="Haitjema C.H."/>
            <person name="Gilmore S.P."/>
            <person name="Henske J.K."/>
            <person name="Solomon K.V."/>
            <person name="De Groot R."/>
            <person name="Kuo A."/>
            <person name="Mondo S.J."/>
            <person name="Salamov A.A."/>
            <person name="Labutti K."/>
            <person name="Zhao Z."/>
            <person name="Chiniquy J."/>
            <person name="Barry K."/>
            <person name="Brewer H.M."/>
            <person name="Purvine S.O."/>
            <person name="Wright A.T."/>
            <person name="Boxma B."/>
            <person name="Van Alen T."/>
            <person name="Hackstein J.H."/>
            <person name="Baker S.E."/>
            <person name="Grigoriev I.V."/>
            <person name="O'Malley M.A."/>
        </authorList>
    </citation>
    <scope>NUCLEOTIDE SEQUENCE [LARGE SCALE GENOMIC DNA]</scope>
    <source>
        <strain evidence="9 10">G1</strain>
    </source>
</reference>
<dbReference type="STRING" id="1754190.A0A1Y2CRQ8"/>
<sequence length="395" mass="45172">MSENSESILYKPNTLYEKKAVYCTDVVEFCPYKGYENLYVIGTYEVLESGGNVISEVVNDDQENNTYTIDIGNPSNKDNNDNSIKRTGRLLFQRLDAEEEDSKNKIKISKIMNINAPAIFDLKWSYQKIKDTGYLGMADAVGNVTILKLVNDGNNFNLEKVTNTENTTDELCCSLDWSNRIGNTTNIVVSRSNGYITLYEFGDNDLKQLDHWKAHSLEAWVAAFDQWNPNVIYTGADDCLFKGYDIRIGTSMSTFVNKQHDAGVCTVQVNPHNENILATGSYDNYLNIWDKRKMSRPLIHYYTDGGVWKVKWHPKPEKKNYIAAACMYNGFHIYDVNLESAGDDAITEICTYDKHQSIAYGIDWCLYSNNKCSNQIVGTCSFYDHLFHIWEMKHI</sequence>
<dbReference type="PROSITE" id="PS50294">
    <property type="entry name" value="WD_REPEATS_REGION"/>
    <property type="match status" value="1"/>
</dbReference>
<protein>
    <recommendedName>
        <fullName evidence="6">methylated diphthine methylhydrolase</fullName>
        <ecNumber evidence="6">3.1.1.97</ecNumber>
    </recommendedName>
</protein>
<evidence type="ECO:0000313" key="10">
    <source>
        <dbReference type="Proteomes" id="UP000193920"/>
    </source>
</evidence>
<dbReference type="PANTHER" id="PTHR46042:SF1">
    <property type="entry name" value="DIPHTHINE METHYLTRANSFERASE"/>
    <property type="match status" value="1"/>
</dbReference>
<evidence type="ECO:0000256" key="8">
    <source>
        <dbReference type="PROSITE-ProRule" id="PRU00221"/>
    </source>
</evidence>
<evidence type="ECO:0000256" key="6">
    <source>
        <dbReference type="ARBA" id="ARBA00039131"/>
    </source>
</evidence>
<keyword evidence="10" id="KW-1185">Reference proteome</keyword>
<accession>A0A1Y2CRQ8</accession>
<comment type="similarity">
    <text evidence="5">Belongs to the DPH7 family.</text>
</comment>
<organism evidence="9 10">
    <name type="scientific">Neocallimastix californiae</name>
    <dbReference type="NCBI Taxonomy" id="1754190"/>
    <lineage>
        <taxon>Eukaryota</taxon>
        <taxon>Fungi</taxon>
        <taxon>Fungi incertae sedis</taxon>
        <taxon>Chytridiomycota</taxon>
        <taxon>Chytridiomycota incertae sedis</taxon>
        <taxon>Neocallimastigomycetes</taxon>
        <taxon>Neocallimastigales</taxon>
        <taxon>Neocallimastigaceae</taxon>
        <taxon>Neocallimastix</taxon>
    </lineage>
</organism>
<keyword evidence="3" id="KW-0677">Repeat</keyword>
<feature type="repeat" description="WD" evidence="8">
    <location>
        <begin position="257"/>
        <end position="290"/>
    </location>
</feature>
<dbReference type="PANTHER" id="PTHR46042">
    <property type="entry name" value="DIPHTHINE METHYLTRANSFERASE"/>
    <property type="match status" value="1"/>
</dbReference>
<keyword evidence="4" id="KW-0378">Hydrolase</keyword>
<dbReference type="SUPFAM" id="SSF50978">
    <property type="entry name" value="WD40 repeat-like"/>
    <property type="match status" value="1"/>
</dbReference>
<dbReference type="GO" id="GO:0017183">
    <property type="term" value="P:protein histidyl modification to diphthamide"/>
    <property type="evidence" value="ECO:0007669"/>
    <property type="project" value="TreeGrafter"/>
</dbReference>
<evidence type="ECO:0000256" key="2">
    <source>
        <dbReference type="ARBA" id="ARBA00022574"/>
    </source>
</evidence>
<gene>
    <name evidence="9" type="ORF">LY90DRAFT_703043</name>
</gene>